<dbReference type="Pfam" id="PF02687">
    <property type="entry name" value="FtsX"/>
    <property type="match status" value="1"/>
</dbReference>
<sequence>MTAWLFQHWRALRLALSRLAASPVNTALSVVAIGIATSLPAGGWMLLDNAVKLARSAPAASQMPQISVFVALSADRKAAGEIEAWLRKREGVASVRFVPREDTLARMRTAEGLSDVLDALPGNPFPDAFVVAPADDRPERMEALAAEFRKLPKVDHVQLDSAWARRLDALLKLGRTGVLMLALLLGAGLVAITFNIIRLQVLSRQAEVEVSRLLGATDAFIRRPFVWFGALLGLLGGLAAWLIVAAATLWLAGPVGELARLYDWSLALNPPGAADTAILLGTATLLGWIGALLSLRQALREDAGS</sequence>
<comment type="subunit">
    <text evidence="3">Forms a membrane-associated complex with FtsE.</text>
</comment>
<keyword evidence="6 12" id="KW-0997">Cell inner membrane</keyword>
<dbReference type="EMBL" id="CP107246">
    <property type="protein sequence ID" value="WIM04754.1"/>
    <property type="molecule type" value="Genomic_DNA"/>
</dbReference>
<evidence type="ECO:0000256" key="3">
    <source>
        <dbReference type="ARBA" id="ARBA00011160"/>
    </source>
</evidence>
<dbReference type="Gene3D" id="3.30.70.3040">
    <property type="match status" value="1"/>
</dbReference>
<feature type="transmembrane region" description="Helical" evidence="13">
    <location>
        <begin position="272"/>
        <end position="295"/>
    </location>
</feature>
<dbReference type="Pfam" id="PF18075">
    <property type="entry name" value="FtsX_ECD"/>
    <property type="match status" value="1"/>
</dbReference>
<feature type="domain" description="FtsX extracellular" evidence="15">
    <location>
        <begin position="65"/>
        <end position="157"/>
    </location>
</feature>
<evidence type="ECO:0000256" key="12">
    <source>
        <dbReference type="PIRNR" id="PIRNR003097"/>
    </source>
</evidence>
<comment type="subcellular location">
    <subcellularLocation>
        <location evidence="1">Cell inner membrane</location>
        <topology evidence="1">Multi-pass membrane protein</topology>
    </subcellularLocation>
</comment>
<evidence type="ECO:0000256" key="9">
    <source>
        <dbReference type="ARBA" id="ARBA00022989"/>
    </source>
</evidence>
<evidence type="ECO:0000259" key="15">
    <source>
        <dbReference type="Pfam" id="PF18075"/>
    </source>
</evidence>
<evidence type="ECO:0000256" key="4">
    <source>
        <dbReference type="ARBA" id="ARBA00021907"/>
    </source>
</evidence>
<gene>
    <name evidence="16" type="primary">ftsX</name>
    <name evidence="16" type="ORF">OHM77_08580</name>
</gene>
<dbReference type="InterPro" id="IPR040690">
    <property type="entry name" value="FtsX_ECD"/>
</dbReference>
<evidence type="ECO:0000256" key="8">
    <source>
        <dbReference type="ARBA" id="ARBA00022692"/>
    </source>
</evidence>
<evidence type="ECO:0000256" key="6">
    <source>
        <dbReference type="ARBA" id="ARBA00022519"/>
    </source>
</evidence>
<dbReference type="GO" id="GO:0005886">
    <property type="term" value="C:plasma membrane"/>
    <property type="evidence" value="ECO:0007669"/>
    <property type="project" value="UniProtKB-SubCell"/>
</dbReference>
<feature type="domain" description="ABC3 transporter permease C-terminal" evidence="14">
    <location>
        <begin position="180"/>
        <end position="301"/>
    </location>
</feature>
<feature type="transmembrane region" description="Helical" evidence="13">
    <location>
        <begin position="177"/>
        <end position="197"/>
    </location>
</feature>
<feature type="transmembrane region" description="Helical" evidence="13">
    <location>
        <begin position="225"/>
        <end position="252"/>
    </location>
</feature>
<dbReference type="InterPro" id="IPR047590">
    <property type="entry name" value="FtsX_proteobact-type"/>
</dbReference>
<keyword evidence="5 12" id="KW-1003">Cell membrane</keyword>
<dbReference type="InterPro" id="IPR004513">
    <property type="entry name" value="FtsX"/>
</dbReference>
<dbReference type="InterPro" id="IPR003838">
    <property type="entry name" value="ABC3_permease_C"/>
</dbReference>
<dbReference type="PIRSF" id="PIRSF003097">
    <property type="entry name" value="FtsX"/>
    <property type="match status" value="1"/>
</dbReference>
<keyword evidence="10 12" id="KW-0472">Membrane</keyword>
<keyword evidence="7 12" id="KW-0132">Cell division</keyword>
<keyword evidence="11 12" id="KW-0131">Cell cycle</keyword>
<name>A0AA49IXK7_9PROT</name>
<dbReference type="PANTHER" id="PTHR47755:SF1">
    <property type="entry name" value="CELL DIVISION PROTEIN FTSX"/>
    <property type="match status" value="1"/>
</dbReference>
<dbReference type="Proteomes" id="UP001234916">
    <property type="component" value="Chromosome"/>
</dbReference>
<dbReference type="PANTHER" id="PTHR47755">
    <property type="entry name" value="CELL DIVISION PROTEIN FTSX"/>
    <property type="match status" value="1"/>
</dbReference>
<evidence type="ECO:0000313" key="16">
    <source>
        <dbReference type="EMBL" id="WIM04754.1"/>
    </source>
</evidence>
<evidence type="ECO:0000256" key="1">
    <source>
        <dbReference type="ARBA" id="ARBA00004429"/>
    </source>
</evidence>
<evidence type="ECO:0000256" key="2">
    <source>
        <dbReference type="ARBA" id="ARBA00007379"/>
    </source>
</evidence>
<evidence type="ECO:0000256" key="5">
    <source>
        <dbReference type="ARBA" id="ARBA00022475"/>
    </source>
</evidence>
<feature type="transmembrane region" description="Helical" evidence="13">
    <location>
        <begin position="21"/>
        <end position="47"/>
    </location>
</feature>
<dbReference type="NCBIfam" id="TIGR00439">
    <property type="entry name" value="FtsX_Gneg"/>
    <property type="match status" value="1"/>
</dbReference>
<evidence type="ECO:0000256" key="7">
    <source>
        <dbReference type="ARBA" id="ARBA00022618"/>
    </source>
</evidence>
<organism evidence="16">
    <name type="scientific">Candidatus Nitricoxidivorans perseverans</name>
    <dbReference type="NCBI Taxonomy" id="2975601"/>
    <lineage>
        <taxon>Bacteria</taxon>
        <taxon>Pseudomonadati</taxon>
        <taxon>Pseudomonadota</taxon>
        <taxon>Betaproteobacteria</taxon>
        <taxon>Nitrosomonadales</taxon>
        <taxon>Sterolibacteriaceae</taxon>
        <taxon>Candidatus Nitricoxidivorans</taxon>
    </lineage>
</organism>
<evidence type="ECO:0000256" key="11">
    <source>
        <dbReference type="ARBA" id="ARBA00023306"/>
    </source>
</evidence>
<comment type="similarity">
    <text evidence="2 12">Belongs to the ABC-4 integral membrane protein family. FtsX subfamily.</text>
</comment>
<dbReference type="AlphaFoldDB" id="A0AA49IXK7"/>
<evidence type="ECO:0000256" key="13">
    <source>
        <dbReference type="SAM" id="Phobius"/>
    </source>
</evidence>
<comment type="function">
    <text evidence="12">Part of the ABC transporter FtsEX involved in cellular division.</text>
</comment>
<evidence type="ECO:0000256" key="10">
    <source>
        <dbReference type="ARBA" id="ARBA00023136"/>
    </source>
</evidence>
<keyword evidence="8 13" id="KW-0812">Transmembrane</keyword>
<accession>A0AA49IXK7</accession>
<dbReference type="KEGG" id="npv:OHM77_08580"/>
<keyword evidence="9 13" id="KW-1133">Transmembrane helix</keyword>
<proteinExistence type="inferred from homology"/>
<dbReference type="GO" id="GO:0051301">
    <property type="term" value="P:cell division"/>
    <property type="evidence" value="ECO:0007669"/>
    <property type="project" value="UniProtKB-KW"/>
</dbReference>
<dbReference type="GO" id="GO:0032153">
    <property type="term" value="C:cell division site"/>
    <property type="evidence" value="ECO:0007669"/>
    <property type="project" value="TreeGrafter"/>
</dbReference>
<reference evidence="16" key="1">
    <citation type="journal article" date="2023" name="Nat. Microbiol.">
        <title>Enrichment and characterization of a nitric oxide-reducing microbial community in a continuous bioreactor.</title>
        <authorList>
            <person name="Garrido-Amador P."/>
            <person name="Stortenbeker N."/>
            <person name="Wessels H.J.C.T."/>
            <person name="Speth D.R."/>
            <person name="Garcia-Heredia I."/>
            <person name="Kartal B."/>
        </authorList>
    </citation>
    <scope>NUCLEOTIDE SEQUENCE</scope>
    <source>
        <strain evidence="16">MAG1</strain>
    </source>
</reference>
<protein>
    <recommendedName>
        <fullName evidence="4 12">Cell division protein FtsX</fullName>
    </recommendedName>
</protein>
<evidence type="ECO:0000259" key="14">
    <source>
        <dbReference type="Pfam" id="PF02687"/>
    </source>
</evidence>